<name>A0ABD5Y1N2_9EURY</name>
<protein>
    <submittedName>
        <fullName evidence="2">Uncharacterized protein</fullName>
    </submittedName>
</protein>
<dbReference type="AlphaFoldDB" id="A0ABD5Y1N2"/>
<keyword evidence="3" id="KW-1185">Reference proteome</keyword>
<feature type="region of interest" description="Disordered" evidence="1">
    <location>
        <begin position="142"/>
        <end position="174"/>
    </location>
</feature>
<accession>A0ABD5Y1N2</accession>
<dbReference type="EMBL" id="JBHTAS010000001">
    <property type="protein sequence ID" value="MFC7139625.1"/>
    <property type="molecule type" value="Genomic_DNA"/>
</dbReference>
<comment type="caution">
    <text evidence="2">The sequence shown here is derived from an EMBL/GenBank/DDBJ whole genome shotgun (WGS) entry which is preliminary data.</text>
</comment>
<gene>
    <name evidence="2" type="ORF">ACFQMA_07205</name>
</gene>
<dbReference type="GeneID" id="78819883"/>
<evidence type="ECO:0000313" key="3">
    <source>
        <dbReference type="Proteomes" id="UP001596432"/>
    </source>
</evidence>
<proteinExistence type="predicted"/>
<dbReference type="Proteomes" id="UP001596432">
    <property type="component" value="Unassembled WGS sequence"/>
</dbReference>
<reference evidence="2 3" key="1">
    <citation type="journal article" date="2019" name="Int. J. Syst. Evol. Microbiol.">
        <title>The Global Catalogue of Microorganisms (GCM) 10K type strain sequencing project: providing services to taxonomists for standard genome sequencing and annotation.</title>
        <authorList>
            <consortium name="The Broad Institute Genomics Platform"/>
            <consortium name="The Broad Institute Genome Sequencing Center for Infectious Disease"/>
            <person name="Wu L."/>
            <person name="Ma J."/>
        </authorList>
    </citation>
    <scope>NUCLEOTIDE SEQUENCE [LARGE SCALE GENOMIC DNA]</scope>
    <source>
        <strain evidence="2 3">XZYJT29</strain>
    </source>
</reference>
<evidence type="ECO:0000313" key="2">
    <source>
        <dbReference type="EMBL" id="MFC7139625.1"/>
    </source>
</evidence>
<sequence>MTDGETDRAIGGGDRSPRELSRRAALGALAAPVAVGGCLGLGGGGRDTVVLTGVQLYNWTSESIEVELTLSIDGSEAFATTTTVASDDTAGIARDWSGEPGSYRLQASVADGSLGVDATLPDGGWRRGRCAWAEVDFGSDRQAREVGGATDTPSAGARLRENDEGPFQSQCPAE</sequence>
<evidence type="ECO:0000256" key="1">
    <source>
        <dbReference type="SAM" id="MobiDB-lite"/>
    </source>
</evidence>
<organism evidence="2 3">
    <name type="scientific">Halosimplex aquaticum</name>
    <dbReference type="NCBI Taxonomy" id="3026162"/>
    <lineage>
        <taxon>Archaea</taxon>
        <taxon>Methanobacteriati</taxon>
        <taxon>Methanobacteriota</taxon>
        <taxon>Stenosarchaea group</taxon>
        <taxon>Halobacteria</taxon>
        <taxon>Halobacteriales</taxon>
        <taxon>Haloarculaceae</taxon>
        <taxon>Halosimplex</taxon>
    </lineage>
</organism>
<dbReference type="RefSeq" id="WP_274325209.1">
    <property type="nucleotide sequence ID" value="NZ_CP118158.1"/>
</dbReference>